<organism evidence="2 3">
    <name type="scientific">Pseudovibrio ascidiaceicola</name>
    <dbReference type="NCBI Taxonomy" id="285279"/>
    <lineage>
        <taxon>Bacteria</taxon>
        <taxon>Pseudomonadati</taxon>
        <taxon>Pseudomonadota</taxon>
        <taxon>Alphaproteobacteria</taxon>
        <taxon>Hyphomicrobiales</taxon>
        <taxon>Stappiaceae</taxon>
        <taxon>Pseudovibrio</taxon>
    </lineage>
</organism>
<keyword evidence="1" id="KW-0812">Transmembrane</keyword>
<reference evidence="2 3" key="1">
    <citation type="submission" date="2016-10" db="EMBL/GenBank/DDBJ databases">
        <authorList>
            <person name="Varghese N."/>
            <person name="Submissions S."/>
        </authorList>
    </citation>
    <scope>NUCLEOTIDE SEQUENCE [LARGE SCALE GENOMIC DNA]</scope>
    <source>
        <strain evidence="2 3">DSM 16392</strain>
    </source>
</reference>
<name>A0A1I3XYZ6_9HYPH</name>
<sequence>MITSFIWAQIASRDGSASQIPVDGGRYVRSADSEKGSFSQSLGHAFWFLMISAGVAFFTIIPTLYAELASVEIVRANGIDEAGSLFQGRLVDTLVGAFAVGVGIASVIWTFSGSPRDNRDPYDRDERLQ</sequence>
<gene>
    <name evidence="2" type="ORF">SAMN04488518_103238</name>
</gene>
<dbReference type="EMBL" id="FOSK01000003">
    <property type="protein sequence ID" value="SFK24742.1"/>
    <property type="molecule type" value="Genomic_DNA"/>
</dbReference>
<feature type="transmembrane region" description="Helical" evidence="1">
    <location>
        <begin position="45"/>
        <end position="69"/>
    </location>
</feature>
<feature type="transmembrane region" description="Helical" evidence="1">
    <location>
        <begin position="90"/>
        <end position="111"/>
    </location>
</feature>
<comment type="caution">
    <text evidence="2">The sequence shown here is derived from an EMBL/GenBank/DDBJ whole genome shotgun (WGS) entry which is preliminary data.</text>
</comment>
<protein>
    <submittedName>
        <fullName evidence="2">Uncharacterized protein</fullName>
    </submittedName>
</protein>
<proteinExistence type="predicted"/>
<dbReference type="RefSeq" id="WP_093518263.1">
    <property type="nucleotide sequence ID" value="NZ_FOSK01000003.1"/>
</dbReference>
<evidence type="ECO:0000313" key="2">
    <source>
        <dbReference type="EMBL" id="SFK24742.1"/>
    </source>
</evidence>
<keyword evidence="1" id="KW-1133">Transmembrane helix</keyword>
<dbReference type="Proteomes" id="UP000199598">
    <property type="component" value="Unassembled WGS sequence"/>
</dbReference>
<keyword evidence="1" id="KW-0472">Membrane</keyword>
<evidence type="ECO:0000256" key="1">
    <source>
        <dbReference type="SAM" id="Phobius"/>
    </source>
</evidence>
<evidence type="ECO:0000313" key="3">
    <source>
        <dbReference type="Proteomes" id="UP000199598"/>
    </source>
</evidence>
<keyword evidence="3" id="KW-1185">Reference proteome</keyword>
<accession>A0A1I3XYZ6</accession>